<dbReference type="EMBL" id="BAABDH010000012">
    <property type="protein sequence ID" value="GAA3921549.1"/>
    <property type="molecule type" value="Genomic_DNA"/>
</dbReference>
<keyword evidence="2" id="KW-1185">Reference proteome</keyword>
<evidence type="ECO:0000313" key="2">
    <source>
        <dbReference type="Proteomes" id="UP001499909"/>
    </source>
</evidence>
<sequence length="89" mass="10130">MRRLAAERVEGIPMARQFDKAFCRMLSRVKKRARGSRPIDNAVQLLTTGREQASTLQRQAATALHAVQHSMRSTQLAQSKRFEHVAEKL</sequence>
<accession>A0ABP7MEM1</accession>
<proteinExistence type="predicted"/>
<gene>
    <name evidence="1" type="ORF">GCM10022406_04560</name>
</gene>
<dbReference type="Proteomes" id="UP001499909">
    <property type="component" value="Unassembled WGS sequence"/>
</dbReference>
<name>A0ABP7MEM1_9BACT</name>
<evidence type="ECO:0000313" key="1">
    <source>
        <dbReference type="EMBL" id="GAA3921549.1"/>
    </source>
</evidence>
<organism evidence="1 2">
    <name type="scientific">Hymenobacter algoricola</name>
    <dbReference type="NCBI Taxonomy" id="486267"/>
    <lineage>
        <taxon>Bacteria</taxon>
        <taxon>Pseudomonadati</taxon>
        <taxon>Bacteroidota</taxon>
        <taxon>Cytophagia</taxon>
        <taxon>Cytophagales</taxon>
        <taxon>Hymenobacteraceae</taxon>
        <taxon>Hymenobacter</taxon>
    </lineage>
</organism>
<comment type="caution">
    <text evidence="1">The sequence shown here is derived from an EMBL/GenBank/DDBJ whole genome shotgun (WGS) entry which is preliminary data.</text>
</comment>
<reference evidence="2" key="1">
    <citation type="journal article" date="2019" name="Int. J. Syst. Evol. Microbiol.">
        <title>The Global Catalogue of Microorganisms (GCM) 10K type strain sequencing project: providing services to taxonomists for standard genome sequencing and annotation.</title>
        <authorList>
            <consortium name="The Broad Institute Genomics Platform"/>
            <consortium name="The Broad Institute Genome Sequencing Center for Infectious Disease"/>
            <person name="Wu L."/>
            <person name="Ma J."/>
        </authorList>
    </citation>
    <scope>NUCLEOTIDE SEQUENCE [LARGE SCALE GENOMIC DNA]</scope>
    <source>
        <strain evidence="2">JCM 17214</strain>
    </source>
</reference>
<protein>
    <submittedName>
        <fullName evidence="1">Uncharacterized protein</fullName>
    </submittedName>
</protein>